<evidence type="ECO:0000256" key="3">
    <source>
        <dbReference type="ARBA" id="ARBA00022840"/>
    </source>
</evidence>
<proteinExistence type="predicted"/>
<dbReference type="OrthoDB" id="9804819at2"/>
<dbReference type="Gene3D" id="3.40.50.300">
    <property type="entry name" value="P-loop containing nucleotide triphosphate hydrolases"/>
    <property type="match status" value="1"/>
</dbReference>
<dbReference type="Proteomes" id="UP000309676">
    <property type="component" value="Unassembled WGS sequence"/>
</dbReference>
<dbReference type="AlphaFoldDB" id="A0A5R9G5R9"/>
<keyword evidence="1" id="KW-0813">Transport</keyword>
<dbReference type="SUPFAM" id="SSF52540">
    <property type="entry name" value="P-loop containing nucleoside triphosphate hydrolases"/>
    <property type="match status" value="1"/>
</dbReference>
<organism evidence="5 6">
    <name type="scientific">Paenibacillus antri</name>
    <dbReference type="NCBI Taxonomy" id="2582848"/>
    <lineage>
        <taxon>Bacteria</taxon>
        <taxon>Bacillati</taxon>
        <taxon>Bacillota</taxon>
        <taxon>Bacilli</taxon>
        <taxon>Bacillales</taxon>
        <taxon>Paenibacillaceae</taxon>
        <taxon>Paenibacillus</taxon>
    </lineage>
</organism>
<evidence type="ECO:0000313" key="6">
    <source>
        <dbReference type="Proteomes" id="UP000309676"/>
    </source>
</evidence>
<dbReference type="CDD" id="cd03230">
    <property type="entry name" value="ABC_DR_subfamily_A"/>
    <property type="match status" value="1"/>
</dbReference>
<dbReference type="Pfam" id="PF00005">
    <property type="entry name" value="ABC_tran"/>
    <property type="match status" value="1"/>
</dbReference>
<evidence type="ECO:0000256" key="1">
    <source>
        <dbReference type="ARBA" id="ARBA00022448"/>
    </source>
</evidence>
<dbReference type="PANTHER" id="PTHR42711:SF18">
    <property type="entry name" value="ABC TRANSPORTER, ATP-BINDING PROTEIN"/>
    <property type="match status" value="1"/>
</dbReference>
<dbReference type="PROSITE" id="PS00211">
    <property type="entry name" value="ABC_TRANSPORTER_1"/>
    <property type="match status" value="1"/>
</dbReference>
<dbReference type="InterPro" id="IPR003593">
    <property type="entry name" value="AAA+_ATPase"/>
</dbReference>
<dbReference type="InterPro" id="IPR017871">
    <property type="entry name" value="ABC_transporter-like_CS"/>
</dbReference>
<comment type="caution">
    <text evidence="5">The sequence shown here is derived from an EMBL/GenBank/DDBJ whole genome shotgun (WGS) entry which is preliminary data.</text>
</comment>
<gene>
    <name evidence="5" type="ORF">FE782_20405</name>
</gene>
<dbReference type="EMBL" id="VCIW01000015">
    <property type="protein sequence ID" value="TLS50389.1"/>
    <property type="molecule type" value="Genomic_DNA"/>
</dbReference>
<dbReference type="InterPro" id="IPR050763">
    <property type="entry name" value="ABC_transporter_ATP-binding"/>
</dbReference>
<dbReference type="SMART" id="SM00382">
    <property type="entry name" value="AAA"/>
    <property type="match status" value="1"/>
</dbReference>
<keyword evidence="2" id="KW-0547">Nucleotide-binding</keyword>
<dbReference type="InterPro" id="IPR003439">
    <property type="entry name" value="ABC_transporter-like_ATP-bd"/>
</dbReference>
<accession>A0A5R9G5R9</accession>
<evidence type="ECO:0000259" key="4">
    <source>
        <dbReference type="PROSITE" id="PS50893"/>
    </source>
</evidence>
<evidence type="ECO:0000313" key="5">
    <source>
        <dbReference type="EMBL" id="TLS50389.1"/>
    </source>
</evidence>
<dbReference type="GO" id="GO:0005524">
    <property type="term" value="F:ATP binding"/>
    <property type="evidence" value="ECO:0007669"/>
    <property type="project" value="UniProtKB-KW"/>
</dbReference>
<reference evidence="5 6" key="1">
    <citation type="submission" date="2019-05" db="EMBL/GenBank/DDBJ databases">
        <authorList>
            <person name="Narsing Rao M.P."/>
            <person name="Li W.J."/>
        </authorList>
    </citation>
    <scope>NUCLEOTIDE SEQUENCE [LARGE SCALE GENOMIC DNA]</scope>
    <source>
        <strain evidence="5 6">SYSU_K30003</strain>
    </source>
</reference>
<evidence type="ECO:0000256" key="2">
    <source>
        <dbReference type="ARBA" id="ARBA00022741"/>
    </source>
</evidence>
<name>A0A5R9G5R9_9BACL</name>
<dbReference type="GO" id="GO:0016887">
    <property type="term" value="F:ATP hydrolysis activity"/>
    <property type="evidence" value="ECO:0007669"/>
    <property type="project" value="InterPro"/>
</dbReference>
<feature type="domain" description="ABC transporter" evidence="4">
    <location>
        <begin position="3"/>
        <end position="231"/>
    </location>
</feature>
<dbReference type="InterPro" id="IPR027417">
    <property type="entry name" value="P-loop_NTPase"/>
</dbReference>
<sequence length="287" mass="31346">MRLRVEGLQYTYPGASEPTLRGIDLEAEEGEIIGILGASGAGKTTLQRVLIGLLPGYEGGVYAFGAEISSLGREYNERIGVAFEFPNFYQRLTAAENLRFFRSLYRSPGPSVEALLASVGLAEDAGKRVSSFSKGMRMRLNFCRALVNDPEVLFLDEPTSGLDPENARRMKDSILALKTRGKAVLLTTHNMALAEELCDRIAWLEGGRFRLFDSPASLKSGRGARRVRVEYADGGAVRRAEFDLASLGDDGGFAKLLRSGVILTMHTTEASLEDVLLDSSREGRRSS</sequence>
<keyword evidence="6" id="KW-1185">Reference proteome</keyword>
<dbReference type="RefSeq" id="WP_138196099.1">
    <property type="nucleotide sequence ID" value="NZ_VCIW01000015.1"/>
</dbReference>
<keyword evidence="3 5" id="KW-0067">ATP-binding</keyword>
<dbReference type="PANTHER" id="PTHR42711">
    <property type="entry name" value="ABC TRANSPORTER ATP-BINDING PROTEIN"/>
    <property type="match status" value="1"/>
</dbReference>
<dbReference type="PROSITE" id="PS50893">
    <property type="entry name" value="ABC_TRANSPORTER_2"/>
    <property type="match status" value="1"/>
</dbReference>
<protein>
    <submittedName>
        <fullName evidence="5">ABC transporter ATP-binding protein</fullName>
    </submittedName>
</protein>